<name>A0ABU2N5M1_9PSEU</name>
<evidence type="ECO:0000313" key="2">
    <source>
        <dbReference type="Proteomes" id="UP001183202"/>
    </source>
</evidence>
<gene>
    <name evidence="1" type="ORF">RM445_06825</name>
</gene>
<proteinExistence type="predicted"/>
<dbReference type="RefSeq" id="WP_311555221.1">
    <property type="nucleotide sequence ID" value="NZ_JAVREJ010000003.1"/>
</dbReference>
<evidence type="ECO:0000313" key="1">
    <source>
        <dbReference type="EMBL" id="MDT0349236.1"/>
    </source>
</evidence>
<sequence>MTDLSTLAPDFVDAAHSLVYCSVGTVDRAGRPRSRVMHPIWEWDGSRLTGWLATTPSPKLSDFAERPYVSCTYLDSWAVAVVADSHVEPITDDAGRTRVWELFRAAPPPLGFDPGAIGVPGWDAPAAPGFVVARMDPWRVQVRRAQPGVGVELRTWRAAGEPR</sequence>
<dbReference type="SUPFAM" id="SSF50475">
    <property type="entry name" value="FMN-binding split barrel"/>
    <property type="match status" value="1"/>
</dbReference>
<dbReference type="EMBL" id="JAVREJ010000003">
    <property type="protein sequence ID" value="MDT0349236.1"/>
    <property type="molecule type" value="Genomic_DNA"/>
</dbReference>
<dbReference type="Proteomes" id="UP001183202">
    <property type="component" value="Unassembled WGS sequence"/>
</dbReference>
<organism evidence="1 2">
    <name type="scientific">Pseudonocardia charpentierae</name>
    <dbReference type="NCBI Taxonomy" id="3075545"/>
    <lineage>
        <taxon>Bacteria</taxon>
        <taxon>Bacillati</taxon>
        <taxon>Actinomycetota</taxon>
        <taxon>Actinomycetes</taxon>
        <taxon>Pseudonocardiales</taxon>
        <taxon>Pseudonocardiaceae</taxon>
        <taxon>Pseudonocardia</taxon>
    </lineage>
</organism>
<protein>
    <submittedName>
        <fullName evidence="1">Pyridoxamine 5'-phosphate oxidase</fullName>
    </submittedName>
</protein>
<dbReference type="Gene3D" id="2.30.110.10">
    <property type="entry name" value="Electron Transport, Fmn-binding Protein, Chain A"/>
    <property type="match status" value="1"/>
</dbReference>
<accession>A0ABU2N5M1</accession>
<keyword evidence="2" id="KW-1185">Reference proteome</keyword>
<dbReference type="InterPro" id="IPR012349">
    <property type="entry name" value="Split_barrel_FMN-bd"/>
</dbReference>
<comment type="caution">
    <text evidence="1">The sequence shown here is derived from an EMBL/GenBank/DDBJ whole genome shotgun (WGS) entry which is preliminary data.</text>
</comment>
<reference evidence="2" key="1">
    <citation type="submission" date="2023-07" db="EMBL/GenBank/DDBJ databases">
        <title>30 novel species of actinomycetes from the DSMZ collection.</title>
        <authorList>
            <person name="Nouioui I."/>
        </authorList>
    </citation>
    <scope>NUCLEOTIDE SEQUENCE [LARGE SCALE GENOMIC DNA]</scope>
    <source>
        <strain evidence="2">DSM 45834</strain>
    </source>
</reference>